<dbReference type="HOGENOM" id="CLU_031864_5_3_2"/>
<dbReference type="EMBL" id="CP001857">
    <property type="protein sequence ID" value="ADB57423.1"/>
    <property type="molecule type" value="Genomic_DNA"/>
</dbReference>
<evidence type="ECO:0000256" key="4">
    <source>
        <dbReference type="ARBA" id="ARBA00023157"/>
    </source>
</evidence>
<dbReference type="PRINTS" id="PR00469">
    <property type="entry name" value="PNDRDTASEII"/>
</dbReference>
<keyword evidence="2" id="KW-0274">FAD</keyword>
<dbReference type="GO" id="GO:0004791">
    <property type="term" value="F:thioredoxin-disulfide reductase (NADPH) activity"/>
    <property type="evidence" value="ECO:0007669"/>
    <property type="project" value="InterPro"/>
</dbReference>
<dbReference type="STRING" id="572546.Arcpr_0353"/>
<feature type="domain" description="FAD/NAD(P)-binding" evidence="6">
    <location>
        <begin position="8"/>
        <end position="292"/>
    </location>
</feature>
<evidence type="ECO:0000256" key="5">
    <source>
        <dbReference type="ARBA" id="ARBA00023284"/>
    </source>
</evidence>
<dbReference type="Proteomes" id="UP000001901">
    <property type="component" value="Chromosome"/>
</dbReference>
<evidence type="ECO:0000259" key="6">
    <source>
        <dbReference type="Pfam" id="PF07992"/>
    </source>
</evidence>
<accession>D2RGJ8</accession>
<dbReference type="InterPro" id="IPR036188">
    <property type="entry name" value="FAD/NAD-bd_sf"/>
</dbReference>
<dbReference type="PROSITE" id="PS00573">
    <property type="entry name" value="PYRIDINE_REDOX_2"/>
    <property type="match status" value="1"/>
</dbReference>
<dbReference type="InterPro" id="IPR023753">
    <property type="entry name" value="FAD/NAD-binding_dom"/>
</dbReference>
<dbReference type="PANTHER" id="PTHR48105">
    <property type="entry name" value="THIOREDOXIN REDUCTASE 1-RELATED-RELATED"/>
    <property type="match status" value="1"/>
</dbReference>
<protein>
    <submittedName>
        <fullName evidence="7">Thioredoxin reductase</fullName>
    </submittedName>
</protein>
<dbReference type="NCBIfam" id="TIGR01292">
    <property type="entry name" value="TRX_reduct"/>
    <property type="match status" value="1"/>
</dbReference>
<evidence type="ECO:0000313" key="8">
    <source>
        <dbReference type="Proteomes" id="UP000001901"/>
    </source>
</evidence>
<evidence type="ECO:0000256" key="1">
    <source>
        <dbReference type="ARBA" id="ARBA00022630"/>
    </source>
</evidence>
<keyword evidence="3" id="KW-0560">Oxidoreductase</keyword>
<dbReference type="AlphaFoldDB" id="D2RGJ8"/>
<dbReference type="InterPro" id="IPR005982">
    <property type="entry name" value="Thioredox_Rdtase"/>
</dbReference>
<reference evidence="7 8" key="1">
    <citation type="journal article" date="2010" name="Stand. Genomic Sci.">
        <title>Complete genome sequence of Archaeoglobus profundus type strain (AV18).</title>
        <authorList>
            <person name="von Jan M."/>
            <person name="Lapidus A."/>
            <person name="Del Rio T.G."/>
            <person name="Copeland A."/>
            <person name="Tice H."/>
            <person name="Cheng J.F."/>
            <person name="Lucas S."/>
            <person name="Chen F."/>
            <person name="Nolan M."/>
            <person name="Goodwin L."/>
            <person name="Han C."/>
            <person name="Pitluck S."/>
            <person name="Liolios K."/>
            <person name="Ivanova N."/>
            <person name="Mavromatis K."/>
            <person name="Ovchinnikova G."/>
            <person name="Chertkov O."/>
            <person name="Pati A."/>
            <person name="Chen A."/>
            <person name="Palaniappan K."/>
            <person name="Land M."/>
            <person name="Hauser L."/>
            <person name="Chang Y.J."/>
            <person name="Jeffries C.D."/>
            <person name="Saunders E."/>
            <person name="Brettin T."/>
            <person name="Detter J.C."/>
            <person name="Chain P."/>
            <person name="Eichinger K."/>
            <person name="Huber H."/>
            <person name="Spring S."/>
            <person name="Rohde M."/>
            <person name="Goker M."/>
            <person name="Wirth R."/>
            <person name="Woyke T."/>
            <person name="Bristow J."/>
            <person name="Eisen J.A."/>
            <person name="Markowitz V."/>
            <person name="Hugenholtz P."/>
            <person name="Kyrpides N.C."/>
            <person name="Klenk H.P."/>
        </authorList>
    </citation>
    <scope>NUCLEOTIDE SEQUENCE [LARGE SCALE GENOMIC DNA]</scope>
    <source>
        <strain evidence="8">DSM 5631 / JCM 9629 / NBRC 100127 / Av18</strain>
    </source>
</reference>
<gene>
    <name evidence="7" type="ordered locus">Arcpr_0353</name>
</gene>
<proteinExistence type="predicted"/>
<dbReference type="SUPFAM" id="SSF51905">
    <property type="entry name" value="FAD/NAD(P)-binding domain"/>
    <property type="match status" value="1"/>
</dbReference>
<evidence type="ECO:0000256" key="2">
    <source>
        <dbReference type="ARBA" id="ARBA00022827"/>
    </source>
</evidence>
<keyword evidence="1" id="KW-0285">Flavoprotein</keyword>
<dbReference type="PaxDb" id="572546-Arcpr_0353"/>
<keyword evidence="8" id="KW-1185">Reference proteome</keyword>
<sequence>MPKLFMNYDVAIIGCGPAGLTCAIYATRYGLKTVVFEDPTNPSQLALAPQIENYPGFEGTGFELLNKMKEQAEKFGAEIKIEKVENVARDGELFTIKTDEGEYKAKAIVFATGSKHRKLGVEGEKEFIGRGVSYCAVCDGFFFKGKKVLVVGGGNTALVEAIYLHDLGCDVTIVHRRDEFRAEKALQDRVFEKGIKVIWNSVVERIEGKDRVERVVLRNVKMGEVFTVEVDGVFVAIGVEPNVELAKELGVELENGYIKVDRYQRTNVEGVFACGDCCNNPLKQVVTACGDGAIAGFSAYQFISRRKE</sequence>
<dbReference type="InterPro" id="IPR050097">
    <property type="entry name" value="Ferredoxin-NADP_redctase_2"/>
</dbReference>
<dbReference type="GO" id="GO:0019430">
    <property type="term" value="P:removal of superoxide radicals"/>
    <property type="evidence" value="ECO:0007669"/>
    <property type="project" value="InterPro"/>
</dbReference>
<organism evidence="7 8">
    <name type="scientific">Archaeoglobus profundus (strain DSM 5631 / JCM 9629 / NBRC 100127 / Av18)</name>
    <dbReference type="NCBI Taxonomy" id="572546"/>
    <lineage>
        <taxon>Archaea</taxon>
        <taxon>Methanobacteriati</taxon>
        <taxon>Methanobacteriota</taxon>
        <taxon>Archaeoglobi</taxon>
        <taxon>Archaeoglobales</taxon>
        <taxon>Archaeoglobaceae</taxon>
        <taxon>Archaeoglobus</taxon>
    </lineage>
</organism>
<dbReference type="PRINTS" id="PR00368">
    <property type="entry name" value="FADPNR"/>
</dbReference>
<dbReference type="eggNOG" id="arCOG01296">
    <property type="taxonomic scope" value="Archaea"/>
</dbReference>
<dbReference type="GO" id="GO:0005737">
    <property type="term" value="C:cytoplasm"/>
    <property type="evidence" value="ECO:0007669"/>
    <property type="project" value="InterPro"/>
</dbReference>
<keyword evidence="5" id="KW-0676">Redox-active center</keyword>
<dbReference type="KEGG" id="apo:Arcpr_0353"/>
<dbReference type="Gene3D" id="3.50.50.60">
    <property type="entry name" value="FAD/NAD(P)-binding domain"/>
    <property type="match status" value="2"/>
</dbReference>
<dbReference type="Pfam" id="PF07992">
    <property type="entry name" value="Pyr_redox_2"/>
    <property type="match status" value="1"/>
</dbReference>
<keyword evidence="4" id="KW-1015">Disulfide bond</keyword>
<evidence type="ECO:0000256" key="3">
    <source>
        <dbReference type="ARBA" id="ARBA00023002"/>
    </source>
</evidence>
<dbReference type="InterPro" id="IPR008255">
    <property type="entry name" value="Pyr_nucl-diS_OxRdtase_2_AS"/>
</dbReference>
<name>D2RGJ8_ARCPA</name>
<evidence type="ECO:0000313" key="7">
    <source>
        <dbReference type="EMBL" id="ADB57423.1"/>
    </source>
</evidence>